<accession>A0A6A2X0T5</accession>
<organism evidence="6 7">
    <name type="scientific">Hibiscus syriacus</name>
    <name type="common">Rose of Sharon</name>
    <dbReference type="NCBI Taxonomy" id="106335"/>
    <lineage>
        <taxon>Eukaryota</taxon>
        <taxon>Viridiplantae</taxon>
        <taxon>Streptophyta</taxon>
        <taxon>Embryophyta</taxon>
        <taxon>Tracheophyta</taxon>
        <taxon>Spermatophyta</taxon>
        <taxon>Magnoliopsida</taxon>
        <taxon>eudicotyledons</taxon>
        <taxon>Gunneridae</taxon>
        <taxon>Pentapetalae</taxon>
        <taxon>rosids</taxon>
        <taxon>malvids</taxon>
        <taxon>Malvales</taxon>
        <taxon>Malvaceae</taxon>
        <taxon>Malvoideae</taxon>
        <taxon>Hibiscus</taxon>
    </lineage>
</organism>
<reference evidence="6" key="1">
    <citation type="submission" date="2019-09" db="EMBL/GenBank/DDBJ databases">
        <title>Draft genome information of white flower Hibiscus syriacus.</title>
        <authorList>
            <person name="Kim Y.-M."/>
        </authorList>
    </citation>
    <scope>NUCLEOTIDE SEQUENCE [LARGE SCALE GENOMIC DNA]</scope>
    <source>
        <strain evidence="6">YM2019G1</strain>
    </source>
</reference>
<comment type="caution">
    <text evidence="6">The sequence shown here is derived from an EMBL/GenBank/DDBJ whole genome shotgun (WGS) entry which is preliminary data.</text>
</comment>
<dbReference type="PANTHER" id="PTHR18860">
    <property type="entry name" value="14-3-3 PROTEIN"/>
    <property type="match status" value="1"/>
</dbReference>
<dbReference type="PROSITE" id="PS00796">
    <property type="entry name" value="1433_1"/>
    <property type="match status" value="1"/>
</dbReference>
<evidence type="ECO:0000313" key="7">
    <source>
        <dbReference type="Proteomes" id="UP000436088"/>
    </source>
</evidence>
<dbReference type="FunFam" id="1.20.190.20:FF:000002">
    <property type="entry name" value="14-3-3 protein epsilon"/>
    <property type="match status" value="1"/>
</dbReference>
<name>A0A6A2X0T5_HIBSY</name>
<evidence type="ECO:0000259" key="5">
    <source>
        <dbReference type="SMART" id="SM00101"/>
    </source>
</evidence>
<dbReference type="InterPro" id="IPR023410">
    <property type="entry name" value="14-3-3_domain"/>
</dbReference>
<dbReference type="SMART" id="SM00101">
    <property type="entry name" value="14_3_3"/>
    <property type="match status" value="1"/>
</dbReference>
<dbReference type="InterPro" id="IPR036815">
    <property type="entry name" value="14-3-3_dom_sf"/>
</dbReference>
<keyword evidence="7" id="KW-1185">Reference proteome</keyword>
<gene>
    <name evidence="6" type="ORF">F3Y22_tig00112343pilonHSYRG00041</name>
</gene>
<proteinExistence type="inferred from homology"/>
<feature type="site" description="Interaction with phosphoserine on interacting protein" evidence="2">
    <location>
        <position position="63"/>
    </location>
</feature>
<evidence type="ECO:0000256" key="1">
    <source>
        <dbReference type="ARBA" id="ARBA00006141"/>
    </source>
</evidence>
<feature type="domain" description="14-3-3" evidence="5">
    <location>
        <begin position="7"/>
        <end position="251"/>
    </location>
</feature>
<evidence type="ECO:0000256" key="4">
    <source>
        <dbReference type="SAM" id="MobiDB-lite"/>
    </source>
</evidence>
<evidence type="ECO:0000256" key="3">
    <source>
        <dbReference type="RuleBase" id="RU003466"/>
    </source>
</evidence>
<dbReference type="PRINTS" id="PR00305">
    <property type="entry name" value="1433ZETA"/>
</dbReference>
<dbReference type="SUPFAM" id="SSF48445">
    <property type="entry name" value="14-3-3 protein"/>
    <property type="match status" value="1"/>
</dbReference>
<dbReference type="PROSITE" id="PS00797">
    <property type="entry name" value="1433_2"/>
    <property type="match status" value="1"/>
</dbReference>
<dbReference type="Gene3D" id="1.20.190.20">
    <property type="entry name" value="14-3-3 domain"/>
    <property type="match status" value="1"/>
</dbReference>
<evidence type="ECO:0000256" key="2">
    <source>
        <dbReference type="PIRSR" id="PIRSR000868-1"/>
    </source>
</evidence>
<dbReference type="AlphaFoldDB" id="A0A6A2X0T5"/>
<dbReference type="Proteomes" id="UP000436088">
    <property type="component" value="Unassembled WGS sequence"/>
</dbReference>
<protein>
    <submittedName>
        <fullName evidence="6">14-3-3-like protein</fullName>
    </submittedName>
</protein>
<feature type="compositionally biased region" description="Basic and acidic residues" evidence="4">
    <location>
        <begin position="247"/>
        <end position="261"/>
    </location>
</feature>
<feature type="region of interest" description="Disordered" evidence="4">
    <location>
        <begin position="242"/>
        <end position="261"/>
    </location>
</feature>
<dbReference type="EMBL" id="VEPZ02001555">
    <property type="protein sequence ID" value="KAE8668263.1"/>
    <property type="molecule type" value="Genomic_DNA"/>
</dbReference>
<dbReference type="PIRSF" id="PIRSF000868">
    <property type="entry name" value="14-3-3"/>
    <property type="match status" value="1"/>
</dbReference>
<dbReference type="InterPro" id="IPR023409">
    <property type="entry name" value="14-3-3_CS"/>
</dbReference>
<dbReference type="Pfam" id="PF00244">
    <property type="entry name" value="14-3-3"/>
    <property type="match status" value="1"/>
</dbReference>
<feature type="site" description="Interaction with phosphoserine on interacting protein" evidence="2">
    <location>
        <position position="136"/>
    </location>
</feature>
<evidence type="ECO:0000313" key="6">
    <source>
        <dbReference type="EMBL" id="KAE8668263.1"/>
    </source>
</evidence>
<comment type="similarity">
    <text evidence="1 3">Belongs to the 14-3-3 family.</text>
</comment>
<dbReference type="InterPro" id="IPR000308">
    <property type="entry name" value="14-3-3"/>
</dbReference>
<sequence>MATHSARDENVYLAKLAEQAERYEEMVKFMENVVSAVPAPDELTVEERNLLSVAYKNVIGARRASWRIISSIEQKEEGRGNTDHVSVIREYRAKIEAELSEICAGILKLLEEKLVPVAGTGDSKVFYLKMKGDYHRYLAEFKIGDDRKAAAENTLTAYKSAQDIATVELAPTHPIRLGLALNFSVFYYEILNSPDRACTLAKQAFDEAIAELDTLGEDSYKDSTLIMQLLRDNLTLWTSDMQDDGTDEIKEAPKHDEEKQA</sequence>
<dbReference type="OrthoDB" id="10260625at2759"/>